<organism evidence="3 4">
    <name type="scientific">Sporomusa ovata</name>
    <dbReference type="NCBI Taxonomy" id="2378"/>
    <lineage>
        <taxon>Bacteria</taxon>
        <taxon>Bacillati</taxon>
        <taxon>Bacillota</taxon>
        <taxon>Negativicutes</taxon>
        <taxon>Selenomonadales</taxon>
        <taxon>Sporomusaceae</taxon>
        <taxon>Sporomusa</taxon>
    </lineage>
</organism>
<dbReference type="GO" id="GO:0003677">
    <property type="term" value="F:DNA binding"/>
    <property type="evidence" value="ECO:0007669"/>
    <property type="project" value="InterPro"/>
</dbReference>
<dbReference type="InterPro" id="IPR027417">
    <property type="entry name" value="P-loop_NTPase"/>
</dbReference>
<dbReference type="Pfam" id="PF00271">
    <property type="entry name" value="Helicase_C"/>
    <property type="match status" value="1"/>
</dbReference>
<accession>A0A0U1KXR1</accession>
<dbReference type="PROSITE" id="PS51194">
    <property type="entry name" value="HELICASE_CTER"/>
    <property type="match status" value="1"/>
</dbReference>
<evidence type="ECO:0000259" key="2">
    <source>
        <dbReference type="PROSITE" id="PS51194"/>
    </source>
</evidence>
<dbReference type="GO" id="GO:0005524">
    <property type="term" value="F:ATP binding"/>
    <property type="evidence" value="ECO:0007669"/>
    <property type="project" value="InterPro"/>
</dbReference>
<evidence type="ECO:0000313" key="3">
    <source>
        <dbReference type="EMBL" id="CQR72217.1"/>
    </source>
</evidence>
<proteinExistence type="predicted"/>
<dbReference type="InterPro" id="IPR050742">
    <property type="entry name" value="Helicase_Restrict-Modif_Enz"/>
</dbReference>
<sequence>MREVKMTVGNNRIFQIHAEATTELLPVEKIVDSWRNVFSFNAQGDNSPGLRPAQLGAIFSIKSHWIVSNEPATIVMPTGTGKTETMIAAVVSEMIHRTLIIVPSNLLRKQTAEKFLTFGILQDIGTISPSALKPTVTSLLKTPKELSDLEAILVKSNVIVTTMSLLQRFSNDYLAVISESCDTLIVDEAHHIAANTWATVKYKLKKLRCLQFTATPFRNDGKKVDGKIIYNFPLSMAQEQGYFQQINFLPIFEFDEDKGDISIARAAVAQLESDLKAGYNHIILVRAKDKCSADRLYNSIYHPHFVGYNPVLIHSDISVADRNIALNALREGTSRIVVCVDMFGEGIDIPSLKIAAVHDKYKSLPITLQFIGRFARSSEGLGAATVITNIANDELNESLQELYAQDSDWNILLHVLANREINKELSLQELAQGFDTASLHGMTIQQLQPKISMIAYSTAEKKWNPDAIYNVFDPDNCFFTINDDNGIIVIVEKLDSNIDWTSFKGINDTNWHLHLIYWNPKIKAFFINSTNKNISDTIANALFAQSEKISGEKVFRCLYGIKRLMLGTIGLKSAIDGPIRFRMFAGIDIGNGIAESQKETSFKSNLFGAGYSGEGKVSIGCSYKGRIWSKWVESIDYWINWCNEIASRLQNEEINTSQIFEGALVPEIIDERPLSAPYGIEWPIDLDLINDNGIFISHGFNDYSIYELDIKLTTHSETDSIRFSVGNSVVSEEYELHISNRRYEFRTIKTSGLIIKHRKREYKLAEFFDAFPPRIKFVDQSMLEGNLLVRMTSMPPAFNLGRISAWDWSGVDIRKESQGIQRDKQSIQYRVIHNLISSNKYCVVFDDDGAGEIADIVSIIDETDKIKIQFYHCKYAHGDHPGARVADLYEVCGQAEKSIKWCQESSAIIDRLMRRESSRSQSGGTRFEIGNLRKLREIKNKMRILRVQVEIFIVQPGIDSKALTDDMLRILSGTASYLMDTYSIDLKVICS</sequence>
<dbReference type="PROSITE" id="PS51192">
    <property type="entry name" value="HELICASE_ATP_BIND_1"/>
    <property type="match status" value="1"/>
</dbReference>
<feature type="domain" description="Helicase ATP-binding" evidence="1">
    <location>
        <begin position="63"/>
        <end position="234"/>
    </location>
</feature>
<dbReference type="EMBL" id="CTRP01000009">
    <property type="protein sequence ID" value="CQR72217.1"/>
    <property type="molecule type" value="Genomic_DNA"/>
</dbReference>
<dbReference type="PANTHER" id="PTHR47396:SF1">
    <property type="entry name" value="ATP-DEPENDENT HELICASE IRC3-RELATED"/>
    <property type="match status" value="1"/>
</dbReference>
<gene>
    <name evidence="3" type="ORF">SpAn4DRAFT_5106</name>
</gene>
<dbReference type="Pfam" id="PF04851">
    <property type="entry name" value="ResIII"/>
    <property type="match status" value="1"/>
</dbReference>
<dbReference type="InterPro" id="IPR006935">
    <property type="entry name" value="Helicase/UvrB_N"/>
</dbReference>
<dbReference type="PANTHER" id="PTHR47396">
    <property type="entry name" value="TYPE I RESTRICTION ENZYME ECOKI R PROTEIN"/>
    <property type="match status" value="1"/>
</dbReference>
<reference evidence="4" key="1">
    <citation type="submission" date="2015-03" db="EMBL/GenBank/DDBJ databases">
        <authorList>
            <person name="Nijsse Bart"/>
        </authorList>
    </citation>
    <scope>NUCLEOTIDE SEQUENCE [LARGE SCALE GENOMIC DNA]</scope>
</reference>
<dbReference type="SMART" id="SM00487">
    <property type="entry name" value="DEXDc"/>
    <property type="match status" value="1"/>
</dbReference>
<feature type="domain" description="Helicase C-terminal" evidence="2">
    <location>
        <begin position="267"/>
        <end position="422"/>
    </location>
</feature>
<dbReference type="InterPro" id="IPR014001">
    <property type="entry name" value="Helicase_ATP-bd"/>
</dbReference>
<dbReference type="SUPFAM" id="SSF52540">
    <property type="entry name" value="P-loop containing nucleoside triphosphate hydrolases"/>
    <property type="match status" value="1"/>
</dbReference>
<dbReference type="Gene3D" id="3.40.50.300">
    <property type="entry name" value="P-loop containing nucleotide triphosphate hydrolases"/>
    <property type="match status" value="2"/>
</dbReference>
<dbReference type="GO" id="GO:0005829">
    <property type="term" value="C:cytosol"/>
    <property type="evidence" value="ECO:0007669"/>
    <property type="project" value="TreeGrafter"/>
</dbReference>
<dbReference type="CDD" id="cd17926">
    <property type="entry name" value="DEXHc_RE"/>
    <property type="match status" value="1"/>
</dbReference>
<evidence type="ECO:0000313" key="4">
    <source>
        <dbReference type="Proteomes" id="UP000049855"/>
    </source>
</evidence>
<protein>
    <recommendedName>
        <fullName evidence="5">Helicase</fullName>
    </recommendedName>
</protein>
<evidence type="ECO:0008006" key="5">
    <source>
        <dbReference type="Google" id="ProtNLM"/>
    </source>
</evidence>
<dbReference type="Proteomes" id="UP000049855">
    <property type="component" value="Unassembled WGS sequence"/>
</dbReference>
<dbReference type="SMART" id="SM00490">
    <property type="entry name" value="HELICc"/>
    <property type="match status" value="1"/>
</dbReference>
<dbReference type="RefSeq" id="WP_021166857.1">
    <property type="nucleotide sequence ID" value="NZ_CTRP01000009.1"/>
</dbReference>
<keyword evidence="4" id="KW-1185">Reference proteome</keyword>
<name>A0A0U1KXR1_9FIRM</name>
<evidence type="ECO:0000259" key="1">
    <source>
        <dbReference type="PROSITE" id="PS51192"/>
    </source>
</evidence>
<dbReference type="InterPro" id="IPR001650">
    <property type="entry name" value="Helicase_C-like"/>
</dbReference>
<dbReference type="AlphaFoldDB" id="A0A0U1KXR1"/>
<dbReference type="GO" id="GO:0016787">
    <property type="term" value="F:hydrolase activity"/>
    <property type="evidence" value="ECO:0007669"/>
    <property type="project" value="InterPro"/>
</dbReference>